<keyword evidence="1" id="KW-1133">Transmembrane helix</keyword>
<evidence type="ECO:0000256" key="1">
    <source>
        <dbReference type="SAM" id="Phobius"/>
    </source>
</evidence>
<name>A0A2P5HZN5_DIAHE</name>
<organism evidence="2 3">
    <name type="scientific">Diaporthe helianthi</name>
    <dbReference type="NCBI Taxonomy" id="158607"/>
    <lineage>
        <taxon>Eukaryota</taxon>
        <taxon>Fungi</taxon>
        <taxon>Dikarya</taxon>
        <taxon>Ascomycota</taxon>
        <taxon>Pezizomycotina</taxon>
        <taxon>Sordariomycetes</taxon>
        <taxon>Sordariomycetidae</taxon>
        <taxon>Diaporthales</taxon>
        <taxon>Diaporthaceae</taxon>
        <taxon>Diaporthe</taxon>
    </lineage>
</organism>
<evidence type="ECO:0000313" key="2">
    <source>
        <dbReference type="EMBL" id="POS75730.1"/>
    </source>
</evidence>
<accession>A0A2P5HZN5</accession>
<feature type="transmembrane region" description="Helical" evidence="1">
    <location>
        <begin position="56"/>
        <end position="76"/>
    </location>
</feature>
<keyword evidence="1" id="KW-0472">Membrane</keyword>
<keyword evidence="3" id="KW-1185">Reference proteome</keyword>
<dbReference type="InParanoid" id="A0A2P5HZN5"/>
<protein>
    <submittedName>
        <fullName evidence="2">Uncharacterized protein</fullName>
    </submittedName>
</protein>
<proteinExistence type="predicted"/>
<gene>
    <name evidence="2" type="ORF">DHEL01_v205873</name>
</gene>
<keyword evidence="1" id="KW-0812">Transmembrane</keyword>
<dbReference type="Proteomes" id="UP000094444">
    <property type="component" value="Unassembled WGS sequence"/>
</dbReference>
<dbReference type="AlphaFoldDB" id="A0A2P5HZN5"/>
<dbReference type="EMBL" id="MAVT02000450">
    <property type="protein sequence ID" value="POS75730.1"/>
    <property type="molecule type" value="Genomic_DNA"/>
</dbReference>
<dbReference type="OrthoDB" id="5241436at2759"/>
<evidence type="ECO:0000313" key="3">
    <source>
        <dbReference type="Proteomes" id="UP000094444"/>
    </source>
</evidence>
<sequence>MGGCTSREERRDSDRRTVKRMAQLGYRTEDPIPGRHPLRPGELLHFTTVRNSSNKIIAILGAALDGFLIVTTIYTVRDDRDRWVRPLASDILLSYWKNVAGNPLREAIKLARCVNTMATEYIEMKHVGAGVSSIDFVPQDMRGINFHLVVELGYTRLVRPDV</sequence>
<reference evidence="2" key="1">
    <citation type="submission" date="2017-09" db="EMBL/GenBank/DDBJ databases">
        <title>Polyketide synthases of a Diaporthe helianthi virulent isolate.</title>
        <authorList>
            <person name="Baroncelli R."/>
        </authorList>
    </citation>
    <scope>NUCLEOTIDE SEQUENCE [LARGE SCALE GENOMIC DNA]</scope>
    <source>
        <strain evidence="2">7/96</strain>
    </source>
</reference>
<comment type="caution">
    <text evidence="2">The sequence shown here is derived from an EMBL/GenBank/DDBJ whole genome shotgun (WGS) entry which is preliminary data.</text>
</comment>